<dbReference type="EMBL" id="GDQN01009776">
    <property type="protein sequence ID" value="JAT81278.1"/>
    <property type="molecule type" value="Transcribed_RNA"/>
</dbReference>
<dbReference type="OrthoDB" id="7458132at2759"/>
<feature type="compositionally biased region" description="Basic and acidic residues" evidence="1">
    <location>
        <begin position="58"/>
        <end position="83"/>
    </location>
</feature>
<accession>A0A1E1W2S0</accession>
<reference evidence="2" key="1">
    <citation type="submission" date="2015-09" db="EMBL/GenBank/DDBJ databases">
        <title>De novo assembly of Pectinophora gossypiella (Pink Bollworm) gut transcriptome.</title>
        <authorList>
            <person name="Tassone E.E."/>
        </authorList>
    </citation>
    <scope>NUCLEOTIDE SEQUENCE</scope>
</reference>
<name>A0A1E1W2S0_PECGO</name>
<proteinExistence type="predicted"/>
<feature type="non-terminal residue" evidence="2">
    <location>
        <position position="1"/>
    </location>
</feature>
<gene>
    <name evidence="2" type="ORF">g.18734</name>
</gene>
<evidence type="ECO:0000313" key="2">
    <source>
        <dbReference type="EMBL" id="JAT81278.1"/>
    </source>
</evidence>
<feature type="region of interest" description="Disordered" evidence="1">
    <location>
        <begin position="21"/>
        <end position="83"/>
    </location>
</feature>
<dbReference type="AlphaFoldDB" id="A0A1E1W2S0"/>
<feature type="non-terminal residue" evidence="2">
    <location>
        <position position="122"/>
    </location>
</feature>
<feature type="compositionally biased region" description="Basic and acidic residues" evidence="1">
    <location>
        <begin position="25"/>
        <end position="37"/>
    </location>
</feature>
<evidence type="ECO:0000256" key="1">
    <source>
        <dbReference type="SAM" id="MobiDB-lite"/>
    </source>
</evidence>
<protein>
    <submittedName>
        <fullName evidence="2">Uncharacterized protein</fullName>
    </submittedName>
</protein>
<organism evidence="2">
    <name type="scientific">Pectinophora gossypiella</name>
    <name type="common">Cotton pink bollworm</name>
    <name type="synonym">Depressaria gossypiella</name>
    <dbReference type="NCBI Taxonomy" id="13191"/>
    <lineage>
        <taxon>Eukaryota</taxon>
        <taxon>Metazoa</taxon>
        <taxon>Ecdysozoa</taxon>
        <taxon>Arthropoda</taxon>
        <taxon>Hexapoda</taxon>
        <taxon>Insecta</taxon>
        <taxon>Pterygota</taxon>
        <taxon>Neoptera</taxon>
        <taxon>Endopterygota</taxon>
        <taxon>Lepidoptera</taxon>
        <taxon>Glossata</taxon>
        <taxon>Ditrysia</taxon>
        <taxon>Gelechioidea</taxon>
        <taxon>Gelechiidae</taxon>
        <taxon>Apatetrinae</taxon>
        <taxon>Pectinophora</taxon>
    </lineage>
</organism>
<sequence>CNEGAAPVARAAPAPDIVIALSTNSEKDPPHKKSDVPRHRRGRKITNSNNYLEEEAPVEPRADDQEEPVTEKEKPVEPASDERYFANAFGVTQKAPYKVAWTEIPQNQWNEHDPNLDTEPAL</sequence>